<dbReference type="RefSeq" id="XP_018711529.1">
    <property type="nucleotide sequence ID" value="XM_018854694.1"/>
</dbReference>
<reference evidence="1 2" key="1">
    <citation type="submission" date="2016-05" db="EMBL/GenBank/DDBJ databases">
        <title>Comparative genomics of biotechnologically important yeasts.</title>
        <authorList>
            <consortium name="DOE Joint Genome Institute"/>
            <person name="Riley R."/>
            <person name="Haridas S."/>
            <person name="Wolfe K.H."/>
            <person name="Lopes M.R."/>
            <person name="Hittinger C.T."/>
            <person name="Goker M."/>
            <person name="Salamov A."/>
            <person name="Wisecaver J."/>
            <person name="Long T.M."/>
            <person name="Aerts A.L."/>
            <person name="Barry K."/>
            <person name="Choi C."/>
            <person name="Clum A."/>
            <person name="Coughlan A.Y."/>
            <person name="Deshpande S."/>
            <person name="Douglass A.P."/>
            <person name="Hanson S.J."/>
            <person name="Klenk H.-P."/>
            <person name="LaButti K."/>
            <person name="Lapidus A."/>
            <person name="Lindquist E."/>
            <person name="Lipzen A."/>
            <person name="Meier-kolthoff J.P."/>
            <person name="Ohm R.A."/>
            <person name="Otillar R.P."/>
            <person name="Pangilinan J."/>
            <person name="Peng Y."/>
            <person name="Rokas A."/>
            <person name="Rosa C.A."/>
            <person name="Scheuner C."/>
            <person name="Sibirny A.A."/>
            <person name="Slot J.C."/>
            <person name="Stielow J.B."/>
            <person name="Sun H."/>
            <person name="Kurtzman C.P."/>
            <person name="Blackwell M."/>
            <person name="Grigoriev I.V."/>
            <person name="Jeffries T.W."/>
        </authorList>
    </citation>
    <scope>NUCLEOTIDE SEQUENCE [LARGE SCALE GENOMIC DNA]</scope>
    <source>
        <strain evidence="1 2">NRRL YB-4993</strain>
    </source>
</reference>
<keyword evidence="2" id="KW-1185">Reference proteome</keyword>
<dbReference type="Proteomes" id="UP000092555">
    <property type="component" value="Unassembled WGS sequence"/>
</dbReference>
<name>A0A1A0HA64_9ASCO</name>
<dbReference type="AlphaFoldDB" id="A0A1A0HA64"/>
<sequence length="166" mass="18866">MPRGPPEKQNNQVCHNHAHNDVTTVFTILSTIMTLPCLQPCPQLSHNHIPKLVYKYVYHRKYVYQKLACKNTLSARQCKSFDWVFSPHGGKTNIHNRNQKPERLFVQKIGISAVPGKTPFSKAQLCQIHRLIVLQNTSWAGHLKVGHTTHMTGLCSHAVVQHQTFG</sequence>
<dbReference type="GeneID" id="30027670"/>
<evidence type="ECO:0000313" key="1">
    <source>
        <dbReference type="EMBL" id="OBA21019.1"/>
    </source>
</evidence>
<dbReference type="EMBL" id="LXTC01000003">
    <property type="protein sequence ID" value="OBA21019.1"/>
    <property type="molecule type" value="Genomic_DNA"/>
</dbReference>
<gene>
    <name evidence="1" type="ORF">METBIDRAFT_171217</name>
</gene>
<organism evidence="1 2">
    <name type="scientific">Metschnikowia bicuspidata var. bicuspidata NRRL YB-4993</name>
    <dbReference type="NCBI Taxonomy" id="869754"/>
    <lineage>
        <taxon>Eukaryota</taxon>
        <taxon>Fungi</taxon>
        <taxon>Dikarya</taxon>
        <taxon>Ascomycota</taxon>
        <taxon>Saccharomycotina</taxon>
        <taxon>Pichiomycetes</taxon>
        <taxon>Metschnikowiaceae</taxon>
        <taxon>Metschnikowia</taxon>
    </lineage>
</organism>
<protein>
    <submittedName>
        <fullName evidence="1">Uncharacterized protein</fullName>
    </submittedName>
</protein>
<accession>A0A1A0HA64</accession>
<comment type="caution">
    <text evidence="1">The sequence shown here is derived from an EMBL/GenBank/DDBJ whole genome shotgun (WGS) entry which is preliminary data.</text>
</comment>
<proteinExistence type="predicted"/>
<evidence type="ECO:0000313" key="2">
    <source>
        <dbReference type="Proteomes" id="UP000092555"/>
    </source>
</evidence>